<comment type="caution">
    <text evidence="1">The sequence shown here is derived from an EMBL/GenBank/DDBJ whole genome shotgun (WGS) entry which is preliminary data.</text>
</comment>
<sequence length="93" mass="10310">MAFSETNPCLVYRCLSLSPDERLPGDIVSFIHGSDSLFFRTYDAGEDGEQSMSHVGMNYRGGRPGFVRIRPSDGRTLVIPDYSIMLTTSDALD</sequence>
<keyword evidence="2" id="KW-1185">Reference proteome</keyword>
<dbReference type="OrthoDB" id="436496at2759"/>
<evidence type="ECO:0000313" key="1">
    <source>
        <dbReference type="EMBL" id="KAG6370994.1"/>
    </source>
</evidence>
<accession>A0A8I2YFI3</accession>
<gene>
    <name evidence="1" type="ORF">JVT61DRAFT_10710</name>
</gene>
<proteinExistence type="predicted"/>
<organism evidence="1 2">
    <name type="scientific">Boletus reticuloceps</name>
    <dbReference type="NCBI Taxonomy" id="495285"/>
    <lineage>
        <taxon>Eukaryota</taxon>
        <taxon>Fungi</taxon>
        <taxon>Dikarya</taxon>
        <taxon>Basidiomycota</taxon>
        <taxon>Agaricomycotina</taxon>
        <taxon>Agaricomycetes</taxon>
        <taxon>Agaricomycetidae</taxon>
        <taxon>Boletales</taxon>
        <taxon>Boletineae</taxon>
        <taxon>Boletaceae</taxon>
        <taxon>Boletoideae</taxon>
        <taxon>Boletus</taxon>
    </lineage>
</organism>
<dbReference type="AlphaFoldDB" id="A0A8I2YFI3"/>
<reference evidence="1" key="1">
    <citation type="submission" date="2021-03" db="EMBL/GenBank/DDBJ databases">
        <title>Evolutionary innovations through gain and loss of genes in the ectomycorrhizal Boletales.</title>
        <authorList>
            <person name="Wu G."/>
            <person name="Miyauchi S."/>
            <person name="Morin E."/>
            <person name="Yang Z.-L."/>
            <person name="Xu J."/>
            <person name="Martin F.M."/>
        </authorList>
    </citation>
    <scope>NUCLEOTIDE SEQUENCE</scope>
    <source>
        <strain evidence="1">BR01</strain>
    </source>
</reference>
<name>A0A8I2YFI3_9AGAM</name>
<dbReference type="Proteomes" id="UP000683000">
    <property type="component" value="Unassembled WGS sequence"/>
</dbReference>
<evidence type="ECO:0000313" key="2">
    <source>
        <dbReference type="Proteomes" id="UP000683000"/>
    </source>
</evidence>
<dbReference type="EMBL" id="JAGFBS010000041">
    <property type="protein sequence ID" value="KAG6370994.1"/>
    <property type="molecule type" value="Genomic_DNA"/>
</dbReference>
<protein>
    <submittedName>
        <fullName evidence="1">Uncharacterized protein</fullName>
    </submittedName>
</protein>